<feature type="chain" id="PRO_5046729209" evidence="1">
    <location>
        <begin position="20"/>
        <end position="329"/>
    </location>
</feature>
<proteinExistence type="predicted"/>
<evidence type="ECO:0000259" key="2">
    <source>
        <dbReference type="Pfam" id="PF03372"/>
    </source>
</evidence>
<dbReference type="PROSITE" id="PS51257">
    <property type="entry name" value="PROKAR_LIPOPROTEIN"/>
    <property type="match status" value="1"/>
</dbReference>
<protein>
    <submittedName>
        <fullName evidence="3">Metal-dependent hydrolase, endonuclease/exonuclease/phosphatase family</fullName>
    </submittedName>
</protein>
<keyword evidence="3" id="KW-0540">Nuclease</keyword>
<dbReference type="InterPro" id="IPR005135">
    <property type="entry name" value="Endo/exonuclease/phosphatase"/>
</dbReference>
<feature type="signal peptide" evidence="1">
    <location>
        <begin position="1"/>
        <end position="19"/>
    </location>
</feature>
<dbReference type="PANTHER" id="PTHR42834:SF1">
    <property type="entry name" value="ENDONUCLEASE_EXONUCLEASE_PHOSPHATASE FAMILY PROTEIN (AFU_ORTHOLOGUE AFUA_3G09210)"/>
    <property type="match status" value="1"/>
</dbReference>
<name>A0A1H3TCN2_9BACT</name>
<dbReference type="GO" id="GO:0004519">
    <property type="term" value="F:endonuclease activity"/>
    <property type="evidence" value="ECO:0007669"/>
    <property type="project" value="UniProtKB-KW"/>
</dbReference>
<gene>
    <name evidence="3" type="ORF">SAMN05444412_11697</name>
</gene>
<evidence type="ECO:0000313" key="3">
    <source>
        <dbReference type="EMBL" id="SDZ48053.1"/>
    </source>
</evidence>
<dbReference type="Gene3D" id="3.60.10.10">
    <property type="entry name" value="Endonuclease/exonuclease/phosphatase"/>
    <property type="match status" value="1"/>
</dbReference>
<dbReference type="InterPro" id="IPR036691">
    <property type="entry name" value="Endo/exonu/phosph_ase_sf"/>
</dbReference>
<comment type="caution">
    <text evidence="3">The sequence shown here is derived from an EMBL/GenBank/DDBJ whole genome shotgun (WGS) entry which is preliminary data.</text>
</comment>
<dbReference type="GO" id="GO:0016787">
    <property type="term" value="F:hydrolase activity"/>
    <property type="evidence" value="ECO:0007669"/>
    <property type="project" value="UniProtKB-KW"/>
</dbReference>
<evidence type="ECO:0000256" key="1">
    <source>
        <dbReference type="SAM" id="SignalP"/>
    </source>
</evidence>
<dbReference type="PANTHER" id="PTHR42834">
    <property type="entry name" value="ENDONUCLEASE/EXONUCLEASE/PHOSPHATASE FAMILY PROTEIN (AFU_ORTHOLOGUE AFUA_3G09210)"/>
    <property type="match status" value="1"/>
</dbReference>
<organism evidence="3 4">
    <name type="scientific">Rhodonellum ikkaensis</name>
    <dbReference type="NCBI Taxonomy" id="336829"/>
    <lineage>
        <taxon>Bacteria</taxon>
        <taxon>Pseudomonadati</taxon>
        <taxon>Bacteroidota</taxon>
        <taxon>Cytophagia</taxon>
        <taxon>Cytophagales</taxon>
        <taxon>Cytophagaceae</taxon>
        <taxon>Rhodonellum</taxon>
    </lineage>
</organism>
<keyword evidence="4" id="KW-1185">Reference proteome</keyword>
<keyword evidence="3" id="KW-0378">Hydrolase</keyword>
<accession>A0A1H3TCN2</accession>
<keyword evidence="1" id="KW-0732">Signal</keyword>
<feature type="domain" description="Endonuclease/exonuclease/phosphatase" evidence="2">
    <location>
        <begin position="52"/>
        <end position="317"/>
    </location>
</feature>
<reference evidence="3 4" key="1">
    <citation type="submission" date="2016-10" db="EMBL/GenBank/DDBJ databases">
        <authorList>
            <person name="Varghese N."/>
            <person name="Submissions S."/>
        </authorList>
    </citation>
    <scope>NUCLEOTIDE SEQUENCE [LARGE SCALE GENOMIC DNA]</scope>
    <source>
        <strain evidence="3 4">DSM 17997</strain>
    </source>
</reference>
<dbReference type="RefSeq" id="WP_019599779.1">
    <property type="nucleotide sequence ID" value="NZ_FNQC01000016.1"/>
</dbReference>
<dbReference type="SUPFAM" id="SSF56219">
    <property type="entry name" value="DNase I-like"/>
    <property type="match status" value="1"/>
</dbReference>
<sequence length="329" mass="37786">MNKLSVLLVLLMMSCIGTKSTPKSTQNDISKDVFTVIPHDFAYSSDSTFKILSWNVEHFVDQFDDPYIDNDRENSPPENMKLRLDLFLKALKTADADIVVLQEFESAKYLKQLALDSLPEMEYRYFADIPSHNWYMNVVVMSKFPMGIMYGYGNVTTPLPDYVTETGEQESQNQINTRMWSMEIFPSADYEILLTGVHLKAGRSERDVAMRKGQLNFLVSQFNRMLTENLDKNMVLVGDLNAVPTSEELRILTANNKLKNNFIDPIDTAVHSHPANAPRWRLDYMLVNKNMFSEMIDNTVKVDAFFSADTMRMISDHLPVTGSFLRKDR</sequence>
<dbReference type="Proteomes" id="UP000199663">
    <property type="component" value="Unassembled WGS sequence"/>
</dbReference>
<evidence type="ECO:0000313" key="4">
    <source>
        <dbReference type="Proteomes" id="UP000199663"/>
    </source>
</evidence>
<keyword evidence="3" id="KW-0255">Endonuclease</keyword>
<dbReference type="Pfam" id="PF03372">
    <property type="entry name" value="Exo_endo_phos"/>
    <property type="match status" value="1"/>
</dbReference>
<dbReference type="EMBL" id="FNQC01000016">
    <property type="protein sequence ID" value="SDZ48053.1"/>
    <property type="molecule type" value="Genomic_DNA"/>
</dbReference>